<dbReference type="NCBIfam" id="TIGR00017">
    <property type="entry name" value="cmk"/>
    <property type="match status" value="1"/>
</dbReference>
<dbReference type="Proteomes" id="UP000216151">
    <property type="component" value="Unassembled WGS sequence"/>
</dbReference>
<comment type="catalytic activity">
    <reaction evidence="6 8">
        <text>dCMP + ATP = dCDP + ADP</text>
        <dbReference type="Rhea" id="RHEA:25094"/>
        <dbReference type="ChEBI" id="CHEBI:30616"/>
        <dbReference type="ChEBI" id="CHEBI:57566"/>
        <dbReference type="ChEBI" id="CHEBI:58593"/>
        <dbReference type="ChEBI" id="CHEBI:456216"/>
        <dbReference type="EC" id="2.7.4.25"/>
    </reaction>
</comment>
<dbReference type="GO" id="GO:0036431">
    <property type="term" value="F:dCMP kinase activity"/>
    <property type="evidence" value="ECO:0007669"/>
    <property type="project" value="InterPro"/>
</dbReference>
<evidence type="ECO:0000256" key="6">
    <source>
        <dbReference type="ARBA" id="ARBA00047615"/>
    </source>
</evidence>
<organism evidence="10 11">
    <name type="scientific">Acetobacter fabarum</name>
    <dbReference type="NCBI Taxonomy" id="483199"/>
    <lineage>
        <taxon>Bacteria</taxon>
        <taxon>Pseudomonadati</taxon>
        <taxon>Pseudomonadota</taxon>
        <taxon>Alphaproteobacteria</taxon>
        <taxon>Acetobacterales</taxon>
        <taxon>Acetobacteraceae</taxon>
        <taxon>Acetobacter</taxon>
    </lineage>
</organism>
<keyword evidence="11" id="KW-1185">Reference proteome</keyword>
<dbReference type="GO" id="GO:0005524">
    <property type="term" value="F:ATP binding"/>
    <property type="evidence" value="ECO:0007669"/>
    <property type="project" value="UniProtKB-UniRule"/>
</dbReference>
<evidence type="ECO:0000259" key="9">
    <source>
        <dbReference type="Pfam" id="PF02224"/>
    </source>
</evidence>
<dbReference type="InterPro" id="IPR011994">
    <property type="entry name" value="Cytidylate_kinase_dom"/>
</dbReference>
<proteinExistence type="inferred from homology"/>
<comment type="similarity">
    <text evidence="1 8">Belongs to the cytidylate kinase family. Type 1 subfamily.</text>
</comment>
<dbReference type="Pfam" id="PF02224">
    <property type="entry name" value="Cytidylate_kin"/>
    <property type="match status" value="1"/>
</dbReference>
<dbReference type="InterPro" id="IPR003136">
    <property type="entry name" value="Cytidylate_kin"/>
</dbReference>
<keyword evidence="4 8" id="KW-0418">Kinase</keyword>
<evidence type="ECO:0000256" key="1">
    <source>
        <dbReference type="ARBA" id="ARBA00009427"/>
    </source>
</evidence>
<dbReference type="CDD" id="cd02020">
    <property type="entry name" value="CMPK"/>
    <property type="match status" value="1"/>
</dbReference>
<dbReference type="Gene3D" id="3.40.50.300">
    <property type="entry name" value="P-loop containing nucleotide triphosphate hydrolases"/>
    <property type="match status" value="1"/>
</dbReference>
<dbReference type="AlphaFoldDB" id="A0A269Y0H6"/>
<evidence type="ECO:0000256" key="7">
    <source>
        <dbReference type="ARBA" id="ARBA00048478"/>
    </source>
</evidence>
<feature type="binding site" evidence="8">
    <location>
        <begin position="12"/>
        <end position="20"/>
    </location>
    <ligand>
        <name>ATP</name>
        <dbReference type="ChEBI" id="CHEBI:30616"/>
    </ligand>
</feature>
<evidence type="ECO:0000256" key="4">
    <source>
        <dbReference type="ARBA" id="ARBA00022777"/>
    </source>
</evidence>
<dbReference type="OrthoDB" id="9807434at2"/>
<dbReference type="GO" id="GO:0006220">
    <property type="term" value="P:pyrimidine nucleotide metabolic process"/>
    <property type="evidence" value="ECO:0007669"/>
    <property type="project" value="UniProtKB-UniRule"/>
</dbReference>
<evidence type="ECO:0000313" key="11">
    <source>
        <dbReference type="Proteomes" id="UP000216151"/>
    </source>
</evidence>
<keyword evidence="2 8" id="KW-0808">Transferase</keyword>
<dbReference type="GO" id="GO:0036430">
    <property type="term" value="F:CMP kinase activity"/>
    <property type="evidence" value="ECO:0007669"/>
    <property type="project" value="RHEA"/>
</dbReference>
<dbReference type="GO" id="GO:0005737">
    <property type="term" value="C:cytoplasm"/>
    <property type="evidence" value="ECO:0007669"/>
    <property type="project" value="UniProtKB-SubCell"/>
</dbReference>
<sequence length="217" mass="23002">MTRGGPVIAVDGPAAAGKGTLARKLAEALGLPYLDTGLLYRAVGRLALDAGQDPAQPAERFAQALTPEDMQRKDLRLPDAALAASKVAAQPAVRAALVETQRRFAARQGAVLDGRDIGTAIFPDADVKLFITASPATRTLRRFLQNGGDPAAPDAQTQLQAMEDALRARDEADASRDSAPMRVADDAYVIETDTLDAQAVLAEALWFTRERLVAARG</sequence>
<evidence type="ECO:0000256" key="3">
    <source>
        <dbReference type="ARBA" id="ARBA00022741"/>
    </source>
</evidence>
<dbReference type="SUPFAM" id="SSF52540">
    <property type="entry name" value="P-loop containing nucleoside triphosphate hydrolases"/>
    <property type="match status" value="1"/>
</dbReference>
<evidence type="ECO:0000256" key="8">
    <source>
        <dbReference type="HAMAP-Rule" id="MF_00238"/>
    </source>
</evidence>
<dbReference type="InterPro" id="IPR027417">
    <property type="entry name" value="P-loop_NTPase"/>
</dbReference>
<accession>A0A269Y0H6</accession>
<comment type="caution">
    <text evidence="10">The sequence shown here is derived from an EMBL/GenBank/DDBJ whole genome shotgun (WGS) entry which is preliminary data.</text>
</comment>
<keyword evidence="8" id="KW-0963">Cytoplasm</keyword>
<dbReference type="EMBL" id="NCXK01000004">
    <property type="protein sequence ID" value="PAK78631.1"/>
    <property type="molecule type" value="Genomic_DNA"/>
</dbReference>
<feature type="domain" description="Cytidylate kinase" evidence="9">
    <location>
        <begin position="8"/>
        <end position="205"/>
    </location>
</feature>
<reference evidence="10 11" key="1">
    <citation type="submission" date="2017-04" db="EMBL/GenBank/DDBJ databases">
        <title>Kefir bacterial isolates.</title>
        <authorList>
            <person name="Kim Y."/>
            <person name="Blasche S."/>
            <person name="Patil K.R."/>
        </authorList>
    </citation>
    <scope>NUCLEOTIDE SEQUENCE [LARGE SCALE GENOMIC DNA]</scope>
    <source>
        <strain evidence="10 11">KR</strain>
    </source>
</reference>
<keyword evidence="3 8" id="KW-0547">Nucleotide-binding</keyword>
<dbReference type="EC" id="2.7.4.25" evidence="8"/>
<keyword evidence="5 8" id="KW-0067">ATP-binding</keyword>
<evidence type="ECO:0000313" key="10">
    <source>
        <dbReference type="EMBL" id="PAK78631.1"/>
    </source>
</evidence>
<dbReference type="HAMAP" id="MF_00238">
    <property type="entry name" value="Cytidyl_kinase_type1"/>
    <property type="match status" value="1"/>
</dbReference>
<evidence type="ECO:0000256" key="2">
    <source>
        <dbReference type="ARBA" id="ARBA00022679"/>
    </source>
</evidence>
<dbReference type="RefSeq" id="WP_095349514.1">
    <property type="nucleotide sequence ID" value="NZ_JBDNMF010000089.1"/>
</dbReference>
<comment type="catalytic activity">
    <reaction evidence="7 8">
        <text>CMP + ATP = CDP + ADP</text>
        <dbReference type="Rhea" id="RHEA:11600"/>
        <dbReference type="ChEBI" id="CHEBI:30616"/>
        <dbReference type="ChEBI" id="CHEBI:58069"/>
        <dbReference type="ChEBI" id="CHEBI:60377"/>
        <dbReference type="ChEBI" id="CHEBI:456216"/>
        <dbReference type="EC" id="2.7.4.25"/>
    </reaction>
</comment>
<protein>
    <recommendedName>
        <fullName evidence="8">Cytidylate kinase</fullName>
        <shortName evidence="8">CK</shortName>
        <ecNumber evidence="8">2.7.4.25</ecNumber>
    </recommendedName>
    <alternativeName>
        <fullName evidence="8">Cytidine monophosphate kinase</fullName>
        <shortName evidence="8">CMP kinase</shortName>
    </alternativeName>
</protein>
<name>A0A269Y0H6_9PROT</name>
<gene>
    <name evidence="8" type="primary">cmk</name>
    <name evidence="10" type="ORF">B8X00_05955</name>
</gene>
<evidence type="ECO:0000256" key="5">
    <source>
        <dbReference type="ARBA" id="ARBA00022840"/>
    </source>
</evidence>
<comment type="subcellular location">
    <subcellularLocation>
        <location evidence="8">Cytoplasm</location>
    </subcellularLocation>
</comment>